<dbReference type="InParanoid" id="A0A2J6TBF7"/>
<evidence type="ECO:0000313" key="2">
    <source>
        <dbReference type="Proteomes" id="UP000235371"/>
    </source>
</evidence>
<dbReference type="STRING" id="1095630.A0A2J6TBF7"/>
<evidence type="ECO:0000313" key="1">
    <source>
        <dbReference type="EMBL" id="PMD60364.1"/>
    </source>
</evidence>
<organism evidence="1 2">
    <name type="scientific">Hyaloscypha bicolor E</name>
    <dbReference type="NCBI Taxonomy" id="1095630"/>
    <lineage>
        <taxon>Eukaryota</taxon>
        <taxon>Fungi</taxon>
        <taxon>Dikarya</taxon>
        <taxon>Ascomycota</taxon>
        <taxon>Pezizomycotina</taxon>
        <taxon>Leotiomycetes</taxon>
        <taxon>Helotiales</taxon>
        <taxon>Hyaloscyphaceae</taxon>
        <taxon>Hyaloscypha</taxon>
        <taxon>Hyaloscypha bicolor</taxon>
    </lineage>
</organism>
<protein>
    <submittedName>
        <fullName evidence="1">Uncharacterized protein</fullName>
    </submittedName>
</protein>
<dbReference type="AlphaFoldDB" id="A0A2J6TBF7"/>
<keyword evidence="2" id="KW-1185">Reference proteome</keyword>
<proteinExistence type="predicted"/>
<dbReference type="Proteomes" id="UP000235371">
    <property type="component" value="Unassembled WGS sequence"/>
</dbReference>
<reference evidence="1 2" key="1">
    <citation type="submission" date="2016-04" db="EMBL/GenBank/DDBJ databases">
        <title>A degradative enzymes factory behind the ericoid mycorrhizal symbiosis.</title>
        <authorList>
            <consortium name="DOE Joint Genome Institute"/>
            <person name="Martino E."/>
            <person name="Morin E."/>
            <person name="Grelet G."/>
            <person name="Kuo A."/>
            <person name="Kohler A."/>
            <person name="Daghino S."/>
            <person name="Barry K."/>
            <person name="Choi C."/>
            <person name="Cichocki N."/>
            <person name="Clum A."/>
            <person name="Copeland A."/>
            <person name="Hainaut M."/>
            <person name="Haridas S."/>
            <person name="Labutti K."/>
            <person name="Lindquist E."/>
            <person name="Lipzen A."/>
            <person name="Khouja H.-R."/>
            <person name="Murat C."/>
            <person name="Ohm R."/>
            <person name="Olson A."/>
            <person name="Spatafora J."/>
            <person name="Veneault-Fourrey C."/>
            <person name="Henrissat B."/>
            <person name="Grigoriev I."/>
            <person name="Martin F."/>
            <person name="Perotto S."/>
        </authorList>
    </citation>
    <scope>NUCLEOTIDE SEQUENCE [LARGE SCALE GENOMIC DNA]</scope>
    <source>
        <strain evidence="1 2">E</strain>
    </source>
</reference>
<gene>
    <name evidence="1" type="ORF">K444DRAFT_629336</name>
</gene>
<dbReference type="RefSeq" id="XP_024737268.1">
    <property type="nucleotide sequence ID" value="XM_024883041.1"/>
</dbReference>
<dbReference type="OrthoDB" id="3438721at2759"/>
<name>A0A2J6TBF7_9HELO</name>
<dbReference type="EMBL" id="KZ613790">
    <property type="protein sequence ID" value="PMD60364.1"/>
    <property type="molecule type" value="Genomic_DNA"/>
</dbReference>
<sequence length="283" mass="32216">MPTSEAISRRATGIWRLRGIDQDQNVEKESLAIKQPTIASDPALNYDHVDGSFEFGGIRVRLVTYKSIPGVIQINASKTISEWNTLRILKHINIVGFDDSNPSISHWLPTNADDHEDDPKGRCELYISKPLLSVTVVAAAAQYPWSVLDAHRMCKDFLADYNLSRGDFTTDYVLVTGEGFKLANIHLCEAVKANTNVRDLRSVGQILRDVLIGKSRVPENVEWLDFYTIMMEEIAFNAYRDILPRLLFEYWPKSSGEYETTSQDNRLRGIAYLVSQRQRNTFQ</sequence>
<dbReference type="GeneID" id="36591118"/>
<accession>A0A2J6TBF7</accession>